<evidence type="ECO:0000256" key="11">
    <source>
        <dbReference type="ARBA" id="ARBA00023315"/>
    </source>
</evidence>
<comment type="subcellular location">
    <subcellularLocation>
        <location evidence="2 15">Mitochondrion</location>
    </subcellularLocation>
</comment>
<keyword evidence="10 15" id="KW-0496">Mitochondrion</keyword>
<evidence type="ECO:0000256" key="3">
    <source>
        <dbReference type="ARBA" id="ARBA00004925"/>
    </source>
</evidence>
<name>A0A3N2PJV7_SODAK</name>
<dbReference type="PIRSF" id="PIRSF007892">
    <property type="entry name" value="NAGS_fungal"/>
    <property type="match status" value="1"/>
</dbReference>
<evidence type="ECO:0000256" key="1">
    <source>
        <dbReference type="ARBA" id="ARBA00002294"/>
    </source>
</evidence>
<feature type="region of interest" description="Disordered" evidence="16">
    <location>
        <begin position="70"/>
        <end position="98"/>
    </location>
</feature>
<dbReference type="InterPro" id="IPR006855">
    <property type="entry name" value="Vertebrate-like_GNAT_dom"/>
</dbReference>
<dbReference type="GO" id="GO:0005759">
    <property type="term" value="C:mitochondrial matrix"/>
    <property type="evidence" value="ECO:0007669"/>
    <property type="project" value="TreeGrafter"/>
</dbReference>
<keyword evidence="19" id="KW-1185">Reference proteome</keyword>
<dbReference type="InterPro" id="IPR011190">
    <property type="entry name" value="GlcNAc_Synth_fun"/>
</dbReference>
<evidence type="ECO:0000256" key="8">
    <source>
        <dbReference type="ARBA" id="ARBA00022679"/>
    </source>
</evidence>
<comment type="function">
    <text evidence="1 15">N-acetylglutamate synthase involved in arginine biosynthesis.</text>
</comment>
<comment type="pathway">
    <text evidence="3 15">Amino-acid biosynthesis; L-arginine biosynthesis; N(2)-acetyl-L-ornithine from L-glutamate: step 1/4.</text>
</comment>
<dbReference type="STRING" id="1314773.A0A3N2PJV7"/>
<dbReference type="OrthoDB" id="5585968at2759"/>
<dbReference type="Proteomes" id="UP000272025">
    <property type="component" value="Unassembled WGS sequence"/>
</dbReference>
<organism evidence="18 19">
    <name type="scientific">Sodiomyces alkalinus (strain CBS 110278 / VKM F-3762 / F11)</name>
    <name type="common">Alkaliphilic filamentous fungus</name>
    <dbReference type="NCBI Taxonomy" id="1314773"/>
    <lineage>
        <taxon>Eukaryota</taxon>
        <taxon>Fungi</taxon>
        <taxon>Dikarya</taxon>
        <taxon>Ascomycota</taxon>
        <taxon>Pezizomycotina</taxon>
        <taxon>Sordariomycetes</taxon>
        <taxon>Hypocreomycetidae</taxon>
        <taxon>Glomerellales</taxon>
        <taxon>Plectosphaerellaceae</taxon>
        <taxon>Sodiomyces</taxon>
    </lineage>
</organism>
<dbReference type="GO" id="GO:0006526">
    <property type="term" value="P:L-arginine biosynthetic process"/>
    <property type="evidence" value="ECO:0007669"/>
    <property type="project" value="UniProtKB-UniPathway"/>
</dbReference>
<dbReference type="RefSeq" id="XP_028462624.1">
    <property type="nucleotide sequence ID" value="XM_028609366.1"/>
</dbReference>
<comment type="catalytic activity">
    <reaction evidence="14 15">
        <text>L-glutamate + acetyl-CoA = N-acetyl-L-glutamate + CoA + H(+)</text>
        <dbReference type="Rhea" id="RHEA:24292"/>
        <dbReference type="ChEBI" id="CHEBI:15378"/>
        <dbReference type="ChEBI" id="CHEBI:29985"/>
        <dbReference type="ChEBI" id="CHEBI:44337"/>
        <dbReference type="ChEBI" id="CHEBI:57287"/>
        <dbReference type="ChEBI" id="CHEBI:57288"/>
        <dbReference type="EC" id="2.3.1.1"/>
    </reaction>
</comment>
<evidence type="ECO:0000256" key="16">
    <source>
        <dbReference type="SAM" id="MobiDB-lite"/>
    </source>
</evidence>
<evidence type="ECO:0000256" key="13">
    <source>
        <dbReference type="ARBA" id="ARBA00033251"/>
    </source>
</evidence>
<dbReference type="EMBL" id="ML119063">
    <property type="protein sequence ID" value="ROT34818.1"/>
    <property type="molecule type" value="Genomic_DNA"/>
</dbReference>
<dbReference type="GO" id="GO:0004042">
    <property type="term" value="F:L-glutamate N-acetyltransferase activity"/>
    <property type="evidence" value="ECO:0007669"/>
    <property type="project" value="InterPro"/>
</dbReference>
<evidence type="ECO:0000256" key="14">
    <source>
        <dbReference type="ARBA" id="ARBA00048372"/>
    </source>
</evidence>
<dbReference type="PANTHER" id="PTHR23342">
    <property type="entry name" value="N-ACETYLGLUTAMATE SYNTHASE"/>
    <property type="match status" value="1"/>
</dbReference>
<comment type="similarity">
    <text evidence="4 15">Belongs to the acetyltransferase family.</text>
</comment>
<protein>
    <recommendedName>
        <fullName evidence="6 15">Amino-acid acetyltransferase, mitochondrial</fullName>
        <ecNumber evidence="5 15">2.3.1.1</ecNumber>
    </recommendedName>
    <alternativeName>
        <fullName evidence="12 15">Glutamate N-acetyltransferase</fullName>
    </alternativeName>
    <alternativeName>
        <fullName evidence="13 15">N-acetylglutamate synthase</fullName>
    </alternativeName>
</protein>
<evidence type="ECO:0000256" key="6">
    <source>
        <dbReference type="ARBA" id="ARBA00018802"/>
    </source>
</evidence>
<sequence length="658" mass="73482">MIVGSHASARLRSVHRLSSSCQLVSCIRDHLSMRAPWSSKSNEKRRTEDRQDIVVSVLQASATRREAQGYLKKYAPQAPQKETRSAGKNSSSLPPFGPYPLRSILTTPTNDIIQQRAQPHPVRTLEEPPNVALVKLRQLDALDDEALTGIAKTLSYLRKLGLLSIIVLHQELAASRDTYRHQTHRIQIAIDRFGPPGARVLDQIFMGNPARCSNFMPSSLVVRFPHTLIRALDDDALVIIPPIALTHDMSTAGIVDPDNVIVALVKYLSGLQFEDADDGVSHPNVSMSLPPRIASVERIIILDPLGGIPLVHSESSHRFINLEQEFKHIMEELRHEGAEEGREAHLIDESRRVHIRNLQLSQNVLAILPETSATIITTPSTAALKAIERVPAVATRNRLNPLIHNLLTDKPVLSPSLPLERVRTDQAGKVPYEKTHLTTVVKRGMPLTIYPDPTNGPWVPPRPGEARMKLTDTCIDLGRLQFLIENSFGRKLELQHYLDRVNNTLAGVIIAGEYEGVAILTWEKPSCLEPEAAYQSGRLVPYLDKFAVLQNRQGSGGVADVVFNAMVRSCFPDGVCWRSRKDNPVNKWYFERSMGTYKLGGTNWQIFWTTPHVLLDSLTLRDYEDVCRHAEPSWVDNGTLTSSISQCPDRTGVIEKCF</sequence>
<dbReference type="Gene3D" id="3.40.630.30">
    <property type="match status" value="1"/>
</dbReference>
<evidence type="ECO:0000256" key="4">
    <source>
        <dbReference type="ARBA" id="ARBA00008694"/>
    </source>
</evidence>
<evidence type="ECO:0000256" key="15">
    <source>
        <dbReference type="PIRNR" id="PIRNR007892"/>
    </source>
</evidence>
<dbReference type="UniPathway" id="UPA00068">
    <property type="reaction ID" value="UER00106"/>
</dbReference>
<dbReference type="AlphaFoldDB" id="A0A3N2PJV7"/>
<accession>A0A3N2PJV7</accession>
<keyword evidence="11 15" id="KW-0012">Acyltransferase</keyword>
<keyword evidence="8 15" id="KW-0808">Transferase</keyword>
<dbReference type="PROSITE" id="PS51731">
    <property type="entry name" value="GNAT_NAGS"/>
    <property type="match status" value="1"/>
</dbReference>
<dbReference type="GO" id="GO:0006592">
    <property type="term" value="P:ornithine biosynthetic process"/>
    <property type="evidence" value="ECO:0007669"/>
    <property type="project" value="TreeGrafter"/>
</dbReference>
<keyword evidence="9" id="KW-0809">Transit peptide</keyword>
<dbReference type="EC" id="2.3.1.1" evidence="5 15"/>
<evidence type="ECO:0000256" key="2">
    <source>
        <dbReference type="ARBA" id="ARBA00004173"/>
    </source>
</evidence>
<feature type="domain" description="N-acetyltransferase" evidence="17">
    <location>
        <begin position="464"/>
        <end position="632"/>
    </location>
</feature>
<evidence type="ECO:0000256" key="12">
    <source>
        <dbReference type="ARBA" id="ARBA00030346"/>
    </source>
</evidence>
<evidence type="ECO:0000259" key="17">
    <source>
        <dbReference type="PROSITE" id="PS51731"/>
    </source>
</evidence>
<evidence type="ECO:0000256" key="5">
    <source>
        <dbReference type="ARBA" id="ARBA00012697"/>
    </source>
</evidence>
<proteinExistence type="inferred from homology"/>
<evidence type="ECO:0000256" key="10">
    <source>
        <dbReference type="ARBA" id="ARBA00023128"/>
    </source>
</evidence>
<dbReference type="FunFam" id="3.40.630.30:FF:000049">
    <property type="entry name" value="Amino-acid acetyltransferase, mitochondrial"/>
    <property type="match status" value="1"/>
</dbReference>
<evidence type="ECO:0000256" key="9">
    <source>
        <dbReference type="ARBA" id="ARBA00022946"/>
    </source>
</evidence>
<evidence type="ECO:0000313" key="18">
    <source>
        <dbReference type="EMBL" id="ROT34818.1"/>
    </source>
</evidence>
<dbReference type="GeneID" id="39577844"/>
<gene>
    <name evidence="18" type="ORF">SODALDRAFT_317911</name>
</gene>
<dbReference type="PANTHER" id="PTHR23342:SF4">
    <property type="entry name" value="AMINO-ACID ACETYLTRANSFERASE, MITOCHONDRIAL"/>
    <property type="match status" value="1"/>
</dbReference>
<evidence type="ECO:0000256" key="7">
    <source>
        <dbReference type="ARBA" id="ARBA00022605"/>
    </source>
</evidence>
<dbReference type="Pfam" id="PF04768">
    <property type="entry name" value="NAT"/>
    <property type="match status" value="1"/>
</dbReference>
<keyword evidence="7 15" id="KW-0028">Amino-acid biosynthesis</keyword>
<evidence type="ECO:0000313" key="19">
    <source>
        <dbReference type="Proteomes" id="UP000272025"/>
    </source>
</evidence>
<reference evidence="18 19" key="1">
    <citation type="journal article" date="2018" name="Mol. Ecol.">
        <title>The obligate alkalophilic soda-lake fungus Sodiomyces alkalinus has shifted to a protein diet.</title>
        <authorList>
            <person name="Grum-Grzhimaylo A.A."/>
            <person name="Falkoski D.L."/>
            <person name="van den Heuvel J."/>
            <person name="Valero-Jimenez C.A."/>
            <person name="Min B."/>
            <person name="Choi I.G."/>
            <person name="Lipzen A."/>
            <person name="Daum C.G."/>
            <person name="Aanen D.K."/>
            <person name="Tsang A."/>
            <person name="Henrissat B."/>
            <person name="Bilanenko E.N."/>
            <person name="de Vries R.P."/>
            <person name="van Kan J.A.L."/>
            <person name="Grigoriev I.V."/>
            <person name="Debets A.J.M."/>
        </authorList>
    </citation>
    <scope>NUCLEOTIDE SEQUENCE [LARGE SCALE GENOMIC DNA]</scope>
    <source>
        <strain evidence="18 19">F11</strain>
    </source>
</reference>